<dbReference type="RefSeq" id="WP_190862721.1">
    <property type="nucleotide sequence ID" value="NZ_JACXIY010000018.1"/>
</dbReference>
<reference evidence="2" key="1">
    <citation type="submission" date="2020-09" db="EMBL/GenBank/DDBJ databases">
        <title>A novel bacterium of genus Paenibacillus, isolated from South China Sea.</title>
        <authorList>
            <person name="Huang H."/>
            <person name="Mo K."/>
            <person name="Hu Y."/>
        </authorList>
    </citation>
    <scope>NUCLEOTIDE SEQUENCE</scope>
    <source>
        <strain evidence="2">IB182493</strain>
    </source>
</reference>
<accession>A0A927CPW7</accession>
<dbReference type="AlphaFoldDB" id="A0A927CPW7"/>
<organism evidence="2 3">
    <name type="scientific">Paenibacillus arenilitoris</name>
    <dbReference type="NCBI Taxonomy" id="2772299"/>
    <lineage>
        <taxon>Bacteria</taxon>
        <taxon>Bacillati</taxon>
        <taxon>Bacillota</taxon>
        <taxon>Bacilli</taxon>
        <taxon>Bacillales</taxon>
        <taxon>Paenibacillaceae</taxon>
        <taxon>Paenibacillus</taxon>
    </lineage>
</organism>
<comment type="caution">
    <text evidence="2">The sequence shown here is derived from an EMBL/GenBank/DDBJ whole genome shotgun (WGS) entry which is preliminary data.</text>
</comment>
<keyword evidence="3" id="KW-1185">Reference proteome</keyword>
<evidence type="ECO:0000313" key="2">
    <source>
        <dbReference type="EMBL" id="MBD2870081.1"/>
    </source>
</evidence>
<evidence type="ECO:0000256" key="1">
    <source>
        <dbReference type="SAM" id="Coils"/>
    </source>
</evidence>
<dbReference type="Proteomes" id="UP000632125">
    <property type="component" value="Unassembled WGS sequence"/>
</dbReference>
<proteinExistence type="predicted"/>
<keyword evidence="1" id="KW-0175">Coiled coil</keyword>
<feature type="coiled-coil region" evidence="1">
    <location>
        <begin position="11"/>
        <end position="57"/>
    </location>
</feature>
<evidence type="ECO:0000313" key="3">
    <source>
        <dbReference type="Proteomes" id="UP000632125"/>
    </source>
</evidence>
<dbReference type="EMBL" id="JACXIY010000018">
    <property type="protein sequence ID" value="MBD2870081.1"/>
    <property type="molecule type" value="Genomic_DNA"/>
</dbReference>
<sequence length="67" mass="7572">MLENLESGYDCASASTDLPNLLSELEQLEQAGHAGHSEEQKQQLNRLRNQIDFIRNKCDIPHAHGEQ</sequence>
<protein>
    <submittedName>
        <fullName evidence="2">DUF2524 domain-containing protein</fullName>
    </submittedName>
</protein>
<name>A0A927CPW7_9BACL</name>
<gene>
    <name evidence="2" type="ORF">IDH41_15940</name>
</gene>